<dbReference type="EMBL" id="CP034346">
    <property type="protein sequence ID" value="AZS16900.1"/>
    <property type="molecule type" value="Genomic_DNA"/>
</dbReference>
<dbReference type="SUPFAM" id="SSF56801">
    <property type="entry name" value="Acetyl-CoA synthetase-like"/>
    <property type="match status" value="1"/>
</dbReference>
<reference evidence="2" key="1">
    <citation type="submission" date="2018-12" db="EMBL/GenBank/DDBJ databases">
        <title>Complete genome sequence of Paenibacillus sp. MBLB1234.</title>
        <authorList>
            <person name="Nam Y.-D."/>
            <person name="Kang J."/>
            <person name="Chung W.-H."/>
            <person name="Park Y.S."/>
        </authorList>
    </citation>
    <scope>NUCLEOTIDE SEQUENCE [LARGE SCALE GENOMIC DNA]</scope>
    <source>
        <strain evidence="2">MBLB1234</strain>
    </source>
</reference>
<sequence length="440" mass="50499">MTNKLRVLQWYMRTKYFRRFRDERALMEWQERQLKRHLRFVSDHSLFYSYYLQLPSTNGYSAKELLASLTPIDKRVMMDHFDTLNTVGIQKEEAFMMALSSEETRDFSPRIGTMTIGMSSGTSGNRGLFLVSDDEQSQWAGIILAKLLPHGLLAKERIAFFLRANSNLYESVQSGTIKFHFYDLLHSLQQHVDNLQQLQPTILVAPPSMLRMLAVQQADSKLTIAPRKVISVAEVLDPLDEEFIGRQFGQTVHQVYQCTEGLLGATCEHGTLHLNEDLLYVKREYVTADRKKFMPIVTDLFRSSQPIINYRLNDILTLREDPCPCGSPLTAISQIEGRSDDIFEFLSSSGEEKVSIFPDFIRQSIYSGSDRIDEYKVLQHPSRDLEVQIQVQGDAPIQEDTITASLTRTIRSHGGVVPNINFTPYEPHQGLKKLKRIERL</sequence>
<proteinExistence type="predicted"/>
<dbReference type="KEGG" id="plut:EI981_22185"/>
<name>A0A3Q9IBE0_9BACL</name>
<dbReference type="PANTHER" id="PTHR36932">
    <property type="entry name" value="CAPSULAR POLYSACCHARIDE BIOSYNTHESIS PROTEIN"/>
    <property type="match status" value="1"/>
</dbReference>
<protein>
    <submittedName>
        <fullName evidence="1">Adenylate cyclase</fullName>
    </submittedName>
</protein>
<dbReference type="Gene3D" id="3.40.50.12780">
    <property type="entry name" value="N-terminal domain of ligase-like"/>
    <property type="match status" value="1"/>
</dbReference>
<evidence type="ECO:0000313" key="2">
    <source>
        <dbReference type="Proteomes" id="UP000270678"/>
    </source>
</evidence>
<organism evidence="1 2">
    <name type="scientific">Paenibacillus lutimineralis</name>
    <dbReference type="NCBI Taxonomy" id="2707005"/>
    <lineage>
        <taxon>Bacteria</taxon>
        <taxon>Bacillati</taxon>
        <taxon>Bacillota</taxon>
        <taxon>Bacilli</taxon>
        <taxon>Bacillales</taxon>
        <taxon>Paenibacillaceae</taxon>
        <taxon>Paenibacillus</taxon>
    </lineage>
</organism>
<dbReference type="InterPro" id="IPR053158">
    <property type="entry name" value="CapK_Type1_Caps_Biosynth"/>
</dbReference>
<dbReference type="Proteomes" id="UP000270678">
    <property type="component" value="Chromosome"/>
</dbReference>
<dbReference type="PANTHER" id="PTHR36932:SF1">
    <property type="entry name" value="CAPSULAR POLYSACCHARIDE BIOSYNTHESIS PROTEIN"/>
    <property type="match status" value="1"/>
</dbReference>
<dbReference type="InterPro" id="IPR012685">
    <property type="entry name" value="CHP02304_F390_synth-rel"/>
</dbReference>
<evidence type="ECO:0000313" key="1">
    <source>
        <dbReference type="EMBL" id="AZS16900.1"/>
    </source>
</evidence>
<dbReference type="AlphaFoldDB" id="A0A3Q9IBE0"/>
<gene>
    <name evidence="1" type="ORF">EI981_22185</name>
</gene>
<dbReference type="InterPro" id="IPR042099">
    <property type="entry name" value="ANL_N_sf"/>
</dbReference>
<dbReference type="NCBIfam" id="TIGR02304">
    <property type="entry name" value="aden_form_hyp"/>
    <property type="match status" value="1"/>
</dbReference>
<keyword evidence="2" id="KW-1185">Reference proteome</keyword>
<accession>A0A3Q9IBE0</accession>
<dbReference type="RefSeq" id="WP_127001963.1">
    <property type="nucleotide sequence ID" value="NZ_CP034346.1"/>
</dbReference>
<dbReference type="OrthoDB" id="580775at2"/>